<evidence type="ECO:0000313" key="1">
    <source>
        <dbReference type="EMBL" id="KOS06458.1"/>
    </source>
</evidence>
<protein>
    <submittedName>
        <fullName evidence="1">Uncharacterized protein</fullName>
    </submittedName>
</protein>
<keyword evidence="2" id="KW-1185">Reference proteome</keyword>
<dbReference type="RefSeq" id="WP_054407989.1">
    <property type="nucleotide sequence ID" value="NZ_FOYA01000001.1"/>
</dbReference>
<evidence type="ECO:0000313" key="2">
    <source>
        <dbReference type="Proteomes" id="UP000037755"/>
    </source>
</evidence>
<reference evidence="1 2" key="1">
    <citation type="submission" date="2015-08" db="EMBL/GenBank/DDBJ databases">
        <title>Whole genome sequence of Flavobacterium akiainvivens IK-1T, from decaying Wikstroemia oahuensis, an endemic Hawaiian shrub.</title>
        <authorList>
            <person name="Wan X."/>
            <person name="Hou S."/>
            <person name="Saito J."/>
            <person name="Donachie S."/>
        </authorList>
    </citation>
    <scope>NUCLEOTIDE SEQUENCE [LARGE SCALE GENOMIC DNA]</scope>
    <source>
        <strain evidence="1 2">IK-1</strain>
    </source>
</reference>
<dbReference type="EMBL" id="LIYD01000005">
    <property type="protein sequence ID" value="KOS06458.1"/>
    <property type="molecule type" value="Genomic_DNA"/>
</dbReference>
<dbReference type="STRING" id="1202724.AM493_10735"/>
<gene>
    <name evidence="1" type="ORF">AM493_10735</name>
</gene>
<comment type="caution">
    <text evidence="1">The sequence shown here is derived from an EMBL/GenBank/DDBJ whole genome shotgun (WGS) entry which is preliminary data.</text>
</comment>
<dbReference type="Proteomes" id="UP000037755">
    <property type="component" value="Unassembled WGS sequence"/>
</dbReference>
<dbReference type="OrthoDB" id="1450227at2"/>
<dbReference type="AlphaFoldDB" id="A0A0M8MIU3"/>
<organism evidence="1 2">
    <name type="scientific">Flavobacterium akiainvivens</name>
    <dbReference type="NCBI Taxonomy" id="1202724"/>
    <lineage>
        <taxon>Bacteria</taxon>
        <taxon>Pseudomonadati</taxon>
        <taxon>Bacteroidota</taxon>
        <taxon>Flavobacteriia</taxon>
        <taxon>Flavobacteriales</taxon>
        <taxon>Flavobacteriaceae</taxon>
        <taxon>Flavobacterium</taxon>
    </lineage>
</organism>
<name>A0A0M8MIU3_9FLAO</name>
<dbReference type="PATRIC" id="fig|1202724.3.peg.2227"/>
<sequence>MYNIRNNTVASTNNPAANAATKIGPYITDNDGNIIYTYITTFKNDYLNTVTDLAIATTTIHESIHSMLFFLKQNGYLNSISENSSYEELMEAFCNLLITSGYNPFTPITGTPQHDIMFHLIGNIADSLKQYGVSKGYNLPDSYYNAMAWGGLTTTDAFNELYRDSNGNLNSDGEYIYGTIWAEEHNSPAQYSDGSPVLHLGHQIIPLSPKCQN</sequence>
<accession>A0A0M8MIU3</accession>
<proteinExistence type="predicted"/>